<proteinExistence type="predicted"/>
<accession>A0A1V4HRT0</accession>
<keyword evidence="2" id="KW-1185">Reference proteome</keyword>
<dbReference type="Proteomes" id="UP000190626">
    <property type="component" value="Unassembled WGS sequence"/>
</dbReference>
<protein>
    <submittedName>
        <fullName evidence="1">Uncharacterized protein</fullName>
    </submittedName>
</protein>
<reference evidence="2" key="1">
    <citation type="submission" date="2016-07" db="EMBL/GenBank/DDBJ databases">
        <authorList>
            <person name="Florea S."/>
            <person name="Webb J.S."/>
            <person name="Jaromczyk J."/>
            <person name="Schardl C.L."/>
        </authorList>
    </citation>
    <scope>NUCLEOTIDE SEQUENCE [LARGE SCALE GENOMIC DNA]</scope>
    <source>
        <strain evidence="2">CY1</strain>
    </source>
</reference>
<organism evidence="1 2">
    <name type="scientific">Paenibacillus ferrarius</name>
    <dbReference type="NCBI Taxonomy" id="1469647"/>
    <lineage>
        <taxon>Bacteria</taxon>
        <taxon>Bacillati</taxon>
        <taxon>Bacillota</taxon>
        <taxon>Bacilli</taxon>
        <taxon>Bacillales</taxon>
        <taxon>Paenibacillaceae</taxon>
        <taxon>Paenibacillus</taxon>
    </lineage>
</organism>
<evidence type="ECO:0000313" key="2">
    <source>
        <dbReference type="Proteomes" id="UP000190626"/>
    </source>
</evidence>
<gene>
    <name evidence="1" type="ORF">BC351_16080</name>
</gene>
<evidence type="ECO:0000313" key="1">
    <source>
        <dbReference type="EMBL" id="OPH60718.1"/>
    </source>
</evidence>
<dbReference type="AlphaFoldDB" id="A0A1V4HRT0"/>
<comment type="caution">
    <text evidence="1">The sequence shown here is derived from an EMBL/GenBank/DDBJ whole genome shotgun (WGS) entry which is preliminary data.</text>
</comment>
<dbReference type="STRING" id="1469647.BC351_16080"/>
<sequence>MSWLCWLESLEFASCWQIGLRRVHTFRIIPAIMHLFRRGNKQNSEKPANMHPFETFFRFLNGKAYKACIIAGILYFHAI</sequence>
<dbReference type="EMBL" id="MBTG01000003">
    <property type="protein sequence ID" value="OPH60718.1"/>
    <property type="molecule type" value="Genomic_DNA"/>
</dbReference>
<name>A0A1V4HRT0_9BACL</name>